<dbReference type="GO" id="GO:0031297">
    <property type="term" value="P:replication fork processing"/>
    <property type="evidence" value="ECO:0007669"/>
    <property type="project" value="TreeGrafter"/>
</dbReference>
<dbReference type="GO" id="GO:0071821">
    <property type="term" value="C:FANCM-MHF complex"/>
    <property type="evidence" value="ECO:0007669"/>
    <property type="project" value="TreeGrafter"/>
</dbReference>
<evidence type="ECO:0008006" key="10">
    <source>
        <dbReference type="Google" id="ProtNLM"/>
    </source>
</evidence>
<protein>
    <recommendedName>
        <fullName evidence="10">Centromere protein X</fullName>
    </recommendedName>
</protein>
<feature type="region of interest" description="Disordered" evidence="7">
    <location>
        <begin position="25"/>
        <end position="121"/>
    </location>
</feature>
<organism evidence="8 9">
    <name type="scientific">Tolypocladium capitatum</name>
    <dbReference type="NCBI Taxonomy" id="45235"/>
    <lineage>
        <taxon>Eukaryota</taxon>
        <taxon>Fungi</taxon>
        <taxon>Dikarya</taxon>
        <taxon>Ascomycota</taxon>
        <taxon>Pezizomycotina</taxon>
        <taxon>Sordariomycetes</taxon>
        <taxon>Hypocreomycetidae</taxon>
        <taxon>Hypocreales</taxon>
        <taxon>Ophiocordycipitaceae</taxon>
        <taxon>Tolypocladium</taxon>
    </lineage>
</organism>
<keyword evidence="4" id="KW-0238">DNA-binding</keyword>
<dbReference type="InterPro" id="IPR018552">
    <property type="entry name" value="CENP-X"/>
</dbReference>
<feature type="compositionally biased region" description="Basic and acidic residues" evidence="7">
    <location>
        <begin position="94"/>
        <end position="106"/>
    </location>
</feature>
<keyword evidence="6" id="KW-0539">Nucleus</keyword>
<feature type="compositionally biased region" description="Pro residues" evidence="7">
    <location>
        <begin position="41"/>
        <end position="56"/>
    </location>
</feature>
<dbReference type="GO" id="GO:0006281">
    <property type="term" value="P:DNA repair"/>
    <property type="evidence" value="ECO:0007669"/>
    <property type="project" value="UniProtKB-KW"/>
</dbReference>
<dbReference type="AlphaFoldDB" id="A0A2K3QR23"/>
<evidence type="ECO:0000256" key="6">
    <source>
        <dbReference type="ARBA" id="ARBA00023242"/>
    </source>
</evidence>
<name>A0A2K3QR23_9HYPO</name>
<dbReference type="GO" id="GO:0051382">
    <property type="term" value="P:kinetochore assembly"/>
    <property type="evidence" value="ECO:0007669"/>
    <property type="project" value="InterPro"/>
</dbReference>
<evidence type="ECO:0000313" key="9">
    <source>
        <dbReference type="Proteomes" id="UP000236621"/>
    </source>
</evidence>
<evidence type="ECO:0000256" key="7">
    <source>
        <dbReference type="SAM" id="MobiDB-lite"/>
    </source>
</evidence>
<accession>A0A2K3QR23</accession>
<keyword evidence="3" id="KW-0227">DNA damage</keyword>
<gene>
    <name evidence="8" type="ORF">TCAP_00120</name>
</gene>
<dbReference type="Pfam" id="PF09415">
    <property type="entry name" value="CENP-X"/>
    <property type="match status" value="1"/>
</dbReference>
<comment type="similarity">
    <text evidence="2">Belongs to the CENP-X/MHF2 family.</text>
</comment>
<dbReference type="Proteomes" id="UP000236621">
    <property type="component" value="Unassembled WGS sequence"/>
</dbReference>
<proteinExistence type="inferred from homology"/>
<dbReference type="OrthoDB" id="2500381at2759"/>
<dbReference type="PANTHER" id="PTHR28680:SF1">
    <property type="entry name" value="CENTROMERE PROTEIN X"/>
    <property type="match status" value="1"/>
</dbReference>
<feature type="non-terminal residue" evidence="8">
    <location>
        <position position="1"/>
    </location>
</feature>
<reference evidence="8 9" key="1">
    <citation type="submission" date="2017-08" db="EMBL/GenBank/DDBJ databases">
        <title>Harnessing the power of phylogenomics to disentangle the directionality and signatures of interkingdom host jumping in the parasitic fungal genus Tolypocladium.</title>
        <authorList>
            <person name="Quandt C.A."/>
            <person name="Patterson W."/>
            <person name="Spatafora J.W."/>
        </authorList>
    </citation>
    <scope>NUCLEOTIDE SEQUENCE [LARGE SCALE GENOMIC DNA]</scope>
    <source>
        <strain evidence="8 9">CBS 113982</strain>
    </source>
</reference>
<evidence type="ECO:0000256" key="4">
    <source>
        <dbReference type="ARBA" id="ARBA00023125"/>
    </source>
</evidence>
<keyword evidence="9" id="KW-1185">Reference proteome</keyword>
<dbReference type="Gene3D" id="6.10.130.30">
    <property type="match status" value="1"/>
</dbReference>
<dbReference type="GO" id="GO:0000712">
    <property type="term" value="P:resolution of meiotic recombination intermediates"/>
    <property type="evidence" value="ECO:0007669"/>
    <property type="project" value="TreeGrafter"/>
</dbReference>
<sequence length="187" mass="20379">RSSSTSPLATRLLDIHIWLITRRTLSKRTPQELPCRSVTRHPPPAFPPSSYPPRTMPPKHASGGAPGRPRDGKNKRPSATAAEPAESSDPFELSDGRADDGGREEAAGAEEQAEPEKSIPRDLLTRVLHEFFAKDATRISRDANAAVGKYVDVFVREAIARAAVGKRGGFLEVEDLEKIAPQLLLDL</sequence>
<evidence type="ECO:0000313" key="8">
    <source>
        <dbReference type="EMBL" id="PNY29969.1"/>
    </source>
</evidence>
<evidence type="ECO:0000256" key="1">
    <source>
        <dbReference type="ARBA" id="ARBA00004123"/>
    </source>
</evidence>
<dbReference type="CDD" id="cd22921">
    <property type="entry name" value="HFD_CENP-X"/>
    <property type="match status" value="1"/>
</dbReference>
<dbReference type="PANTHER" id="PTHR28680">
    <property type="entry name" value="CENTROMERE PROTEIN X"/>
    <property type="match status" value="1"/>
</dbReference>
<keyword evidence="5" id="KW-0234">DNA repair</keyword>
<evidence type="ECO:0000256" key="5">
    <source>
        <dbReference type="ARBA" id="ARBA00023204"/>
    </source>
</evidence>
<evidence type="ECO:0000256" key="2">
    <source>
        <dbReference type="ARBA" id="ARBA00009359"/>
    </source>
</evidence>
<dbReference type="GO" id="GO:0003677">
    <property type="term" value="F:DNA binding"/>
    <property type="evidence" value="ECO:0007669"/>
    <property type="project" value="UniProtKB-KW"/>
</dbReference>
<evidence type="ECO:0000256" key="3">
    <source>
        <dbReference type="ARBA" id="ARBA00022763"/>
    </source>
</evidence>
<comment type="subcellular location">
    <subcellularLocation>
        <location evidence="1">Nucleus</location>
    </subcellularLocation>
</comment>
<comment type="caution">
    <text evidence="8">The sequence shown here is derived from an EMBL/GenBank/DDBJ whole genome shotgun (WGS) entry which is preliminary data.</text>
</comment>
<feature type="compositionally biased region" description="Low complexity" evidence="7">
    <location>
        <begin position="77"/>
        <end position="88"/>
    </location>
</feature>
<dbReference type="EMBL" id="NRSZ01000018">
    <property type="protein sequence ID" value="PNY29969.1"/>
    <property type="molecule type" value="Genomic_DNA"/>
</dbReference>